<dbReference type="InterPro" id="IPR001328">
    <property type="entry name" value="Pept_tRNA_hydro"/>
</dbReference>
<dbReference type="GO" id="GO:0000049">
    <property type="term" value="F:tRNA binding"/>
    <property type="evidence" value="ECO:0007669"/>
    <property type="project" value="UniProtKB-UniRule"/>
</dbReference>
<evidence type="ECO:0000256" key="4">
    <source>
        <dbReference type="ARBA" id="ARBA00022884"/>
    </source>
</evidence>
<dbReference type="STRING" id="1203554.HMPREF1476_02212"/>
<sequence length="217" mass="23691">MAQQNLPIRLIVGLGNPGPDYVRTRHNAGFRFVDMLAGKLGAHFHEERKFQGETARCRIAGHEVWLLKPLTFMNASGEAVSAMANYFKITPAEVLVAHDEMDLLPGCMRIKKGGGNAGHNGLKSITQQLGTPDFWRLRLGIGHPRTLGLAQQVFDFVLSAPSSEHEEAIRTCALAALETAPLWAEGEMEKAHRAIAAFGTPKKPAPPQKPGRQNIEA</sequence>
<dbReference type="InterPro" id="IPR018171">
    <property type="entry name" value="Pept_tRNA_hydro_CS"/>
</dbReference>
<dbReference type="HOGENOM" id="CLU_062456_3_1_4"/>
<evidence type="ECO:0000256" key="9">
    <source>
        <dbReference type="RuleBase" id="RU004320"/>
    </source>
</evidence>
<evidence type="ECO:0000313" key="12">
    <source>
        <dbReference type="Proteomes" id="UP000014400"/>
    </source>
</evidence>
<dbReference type="NCBIfam" id="TIGR00447">
    <property type="entry name" value="pth"/>
    <property type="match status" value="1"/>
</dbReference>
<dbReference type="GO" id="GO:0004045">
    <property type="term" value="F:peptidyl-tRNA hydrolase activity"/>
    <property type="evidence" value="ECO:0007669"/>
    <property type="project" value="UniProtKB-UniRule"/>
</dbReference>
<comment type="function">
    <text evidence="7">Hydrolyzes ribosome-free peptidyl-tRNAs (with 1 or more amino acids incorporated), which drop off the ribosome during protein synthesis, or as a result of ribosome stalling.</text>
</comment>
<dbReference type="GO" id="GO:0072344">
    <property type="term" value="P:rescue of stalled ribosome"/>
    <property type="evidence" value="ECO:0007669"/>
    <property type="project" value="UniProtKB-UniRule"/>
</dbReference>
<evidence type="ECO:0000256" key="8">
    <source>
        <dbReference type="RuleBase" id="RU000673"/>
    </source>
</evidence>
<protein>
    <recommendedName>
        <fullName evidence="6 7">Peptidyl-tRNA hydrolase</fullName>
        <shortName evidence="7">Pth</shortName>
        <ecNumber evidence="1 7">3.1.1.29</ecNumber>
    </recommendedName>
</protein>
<dbReference type="RefSeq" id="WP_016475224.1">
    <property type="nucleotide sequence ID" value="NZ_KE150481.1"/>
</dbReference>
<dbReference type="InterPro" id="IPR036416">
    <property type="entry name" value="Pept_tRNA_hydro_sf"/>
</dbReference>
<feature type="region of interest" description="Disordered" evidence="10">
    <location>
        <begin position="198"/>
        <end position="217"/>
    </location>
</feature>
<feature type="site" description="Discriminates between blocked and unblocked aminoacyl-tRNA" evidence="7">
    <location>
        <position position="16"/>
    </location>
</feature>
<dbReference type="EMBL" id="ATCF01000034">
    <property type="protein sequence ID" value="EPD97734.1"/>
    <property type="molecule type" value="Genomic_DNA"/>
</dbReference>
<name>S3CAS0_9BURK</name>
<evidence type="ECO:0000256" key="3">
    <source>
        <dbReference type="ARBA" id="ARBA00022801"/>
    </source>
</evidence>
<reference evidence="11 12" key="1">
    <citation type="submission" date="2013-04" db="EMBL/GenBank/DDBJ databases">
        <title>The Genome Sequence of Sutterella wadsworthensis HGA0223.</title>
        <authorList>
            <consortium name="The Broad Institute Genomics Platform"/>
            <person name="Earl A."/>
            <person name="Ward D."/>
            <person name="Feldgarden M."/>
            <person name="Gevers D."/>
            <person name="Schmidt T.M."/>
            <person name="Dover J."/>
            <person name="Dai D."/>
            <person name="Walker B."/>
            <person name="Young S."/>
            <person name="Zeng Q."/>
            <person name="Gargeya S."/>
            <person name="Fitzgerald M."/>
            <person name="Haas B."/>
            <person name="Abouelleil A."/>
            <person name="Allen A.W."/>
            <person name="Alvarado L."/>
            <person name="Arachchi H.M."/>
            <person name="Berlin A.M."/>
            <person name="Chapman S.B."/>
            <person name="Gainer-Dewar J."/>
            <person name="Goldberg J."/>
            <person name="Griggs A."/>
            <person name="Gujja S."/>
            <person name="Hansen M."/>
            <person name="Howarth C."/>
            <person name="Imamovic A."/>
            <person name="Ireland A."/>
            <person name="Larimer J."/>
            <person name="McCowan C."/>
            <person name="Murphy C."/>
            <person name="Pearson M."/>
            <person name="Poon T.W."/>
            <person name="Priest M."/>
            <person name="Roberts A."/>
            <person name="Saif S."/>
            <person name="Shea T."/>
            <person name="Sisk P."/>
            <person name="Sykes S."/>
            <person name="Wortman J."/>
            <person name="Nusbaum C."/>
            <person name="Birren B."/>
        </authorList>
    </citation>
    <scope>NUCLEOTIDE SEQUENCE [LARGE SCALE GENOMIC DNA]</scope>
    <source>
        <strain evidence="11 12">HGA0223</strain>
    </source>
</reference>
<evidence type="ECO:0000256" key="7">
    <source>
        <dbReference type="HAMAP-Rule" id="MF_00083"/>
    </source>
</evidence>
<dbReference type="HAMAP" id="MF_00083">
    <property type="entry name" value="Pept_tRNA_hydro_bact"/>
    <property type="match status" value="1"/>
</dbReference>
<evidence type="ECO:0000256" key="2">
    <source>
        <dbReference type="ARBA" id="ARBA00022555"/>
    </source>
</evidence>
<evidence type="ECO:0000256" key="1">
    <source>
        <dbReference type="ARBA" id="ARBA00013260"/>
    </source>
</evidence>
<dbReference type="EC" id="3.1.1.29" evidence="1 7"/>
<dbReference type="GO" id="GO:0006515">
    <property type="term" value="P:protein quality control for misfolded or incompletely synthesized proteins"/>
    <property type="evidence" value="ECO:0007669"/>
    <property type="project" value="UniProtKB-UniRule"/>
</dbReference>
<dbReference type="CDD" id="cd00462">
    <property type="entry name" value="PTH"/>
    <property type="match status" value="1"/>
</dbReference>
<feature type="binding site" evidence="7">
    <location>
        <position position="21"/>
    </location>
    <ligand>
        <name>tRNA</name>
        <dbReference type="ChEBI" id="CHEBI:17843"/>
    </ligand>
</feature>
<gene>
    <name evidence="7" type="primary">pth</name>
    <name evidence="11" type="ORF">HMPREF1476_02212</name>
</gene>
<comment type="similarity">
    <text evidence="5 7 9">Belongs to the PTH family.</text>
</comment>
<feature type="binding site" evidence="7">
    <location>
        <position position="72"/>
    </location>
    <ligand>
        <name>tRNA</name>
        <dbReference type="ChEBI" id="CHEBI:17843"/>
    </ligand>
</feature>
<dbReference type="Gene3D" id="3.40.50.1470">
    <property type="entry name" value="Peptidyl-tRNA hydrolase"/>
    <property type="match status" value="1"/>
</dbReference>
<dbReference type="FunFam" id="3.40.50.1470:FF:000001">
    <property type="entry name" value="Peptidyl-tRNA hydrolase"/>
    <property type="match status" value="1"/>
</dbReference>
<dbReference type="SUPFAM" id="SSF53178">
    <property type="entry name" value="Peptidyl-tRNA hydrolase-like"/>
    <property type="match status" value="1"/>
</dbReference>
<comment type="subunit">
    <text evidence="7">Monomer.</text>
</comment>
<dbReference type="AlphaFoldDB" id="S3CAS0"/>
<evidence type="ECO:0000256" key="10">
    <source>
        <dbReference type="SAM" id="MobiDB-lite"/>
    </source>
</evidence>
<feature type="binding site" evidence="7">
    <location>
        <position position="74"/>
    </location>
    <ligand>
        <name>tRNA</name>
        <dbReference type="ChEBI" id="CHEBI:17843"/>
    </ligand>
</feature>
<comment type="catalytic activity">
    <reaction evidence="7 8">
        <text>an N-acyl-L-alpha-aminoacyl-tRNA + H2O = an N-acyl-L-amino acid + a tRNA + H(+)</text>
        <dbReference type="Rhea" id="RHEA:54448"/>
        <dbReference type="Rhea" id="RHEA-COMP:10123"/>
        <dbReference type="Rhea" id="RHEA-COMP:13883"/>
        <dbReference type="ChEBI" id="CHEBI:15377"/>
        <dbReference type="ChEBI" id="CHEBI:15378"/>
        <dbReference type="ChEBI" id="CHEBI:59874"/>
        <dbReference type="ChEBI" id="CHEBI:78442"/>
        <dbReference type="ChEBI" id="CHEBI:138191"/>
        <dbReference type="EC" id="3.1.1.29"/>
    </reaction>
</comment>
<evidence type="ECO:0000256" key="6">
    <source>
        <dbReference type="ARBA" id="ARBA00050038"/>
    </source>
</evidence>
<feature type="site" description="Stabilizes the basic form of H active site to accept a proton" evidence="7">
    <location>
        <position position="99"/>
    </location>
</feature>
<keyword evidence="12" id="KW-1185">Reference proteome</keyword>
<keyword evidence="7" id="KW-0963">Cytoplasm</keyword>
<dbReference type="PANTHER" id="PTHR17224:SF1">
    <property type="entry name" value="PEPTIDYL-TRNA HYDROLASE"/>
    <property type="match status" value="1"/>
</dbReference>
<comment type="caution">
    <text evidence="11">The sequence shown here is derived from an EMBL/GenBank/DDBJ whole genome shotgun (WGS) entry which is preliminary data.</text>
</comment>
<keyword evidence="2 7" id="KW-0820">tRNA-binding</keyword>
<accession>S3CAS0</accession>
<comment type="function">
    <text evidence="7">Catalyzes the release of premature peptidyl moieties from peptidyl-tRNA molecules trapped in stalled 50S ribosomal subunits, and thus maintains levels of free tRNAs and 50S ribosomes.</text>
</comment>
<organism evidence="11 12">
    <name type="scientific">Sutterella wadsworthensis HGA0223</name>
    <dbReference type="NCBI Taxonomy" id="1203554"/>
    <lineage>
        <taxon>Bacteria</taxon>
        <taxon>Pseudomonadati</taxon>
        <taxon>Pseudomonadota</taxon>
        <taxon>Betaproteobacteria</taxon>
        <taxon>Burkholderiales</taxon>
        <taxon>Sutterellaceae</taxon>
        <taxon>Sutterella</taxon>
    </lineage>
</organism>
<dbReference type="PANTHER" id="PTHR17224">
    <property type="entry name" value="PEPTIDYL-TRNA HYDROLASE"/>
    <property type="match status" value="1"/>
</dbReference>
<dbReference type="PROSITE" id="PS01196">
    <property type="entry name" value="PEPT_TRNA_HYDROL_2"/>
    <property type="match status" value="1"/>
</dbReference>
<dbReference type="eggNOG" id="COG0193">
    <property type="taxonomic scope" value="Bacteria"/>
</dbReference>
<keyword evidence="4 7" id="KW-0694">RNA-binding</keyword>
<dbReference type="Pfam" id="PF01195">
    <property type="entry name" value="Pept_tRNA_hydro"/>
    <property type="match status" value="1"/>
</dbReference>
<feature type="active site" description="Proton acceptor" evidence="7">
    <location>
        <position position="26"/>
    </location>
</feature>
<keyword evidence="3 7" id="KW-0378">Hydrolase</keyword>
<evidence type="ECO:0000256" key="5">
    <source>
        <dbReference type="ARBA" id="ARBA00038063"/>
    </source>
</evidence>
<proteinExistence type="inferred from homology"/>
<evidence type="ECO:0000313" key="11">
    <source>
        <dbReference type="EMBL" id="EPD97734.1"/>
    </source>
</evidence>
<comment type="subcellular location">
    <subcellularLocation>
        <location evidence="7">Cytoplasm</location>
    </subcellularLocation>
</comment>
<dbReference type="GO" id="GO:0005737">
    <property type="term" value="C:cytoplasm"/>
    <property type="evidence" value="ECO:0007669"/>
    <property type="project" value="UniProtKB-SubCell"/>
</dbReference>
<dbReference type="PATRIC" id="fig|1203554.3.peg.2294"/>
<dbReference type="PROSITE" id="PS01195">
    <property type="entry name" value="PEPT_TRNA_HYDROL_1"/>
    <property type="match status" value="1"/>
</dbReference>
<feature type="binding site" evidence="7">
    <location>
        <position position="120"/>
    </location>
    <ligand>
        <name>tRNA</name>
        <dbReference type="ChEBI" id="CHEBI:17843"/>
    </ligand>
</feature>
<dbReference type="Proteomes" id="UP000014400">
    <property type="component" value="Unassembled WGS sequence"/>
</dbReference>